<dbReference type="Gene3D" id="1.10.1200.10">
    <property type="entry name" value="ACP-like"/>
    <property type="match status" value="1"/>
</dbReference>
<dbReference type="GO" id="GO:0031177">
    <property type="term" value="F:phosphopantetheine binding"/>
    <property type="evidence" value="ECO:0007669"/>
    <property type="project" value="InterPro"/>
</dbReference>
<dbReference type="GO" id="GO:0043041">
    <property type="term" value="P:amino acid activation for nonribosomal peptide biosynthetic process"/>
    <property type="evidence" value="ECO:0007669"/>
    <property type="project" value="TreeGrafter"/>
</dbReference>
<dbReference type="InterPro" id="IPR020845">
    <property type="entry name" value="AMP-binding_CS"/>
</dbReference>
<dbReference type="InterPro" id="IPR020806">
    <property type="entry name" value="PKS_PP-bd"/>
</dbReference>
<evidence type="ECO:0000256" key="1">
    <source>
        <dbReference type="ARBA" id="ARBA00022450"/>
    </source>
</evidence>
<dbReference type="InterPro" id="IPR010071">
    <property type="entry name" value="AA_adenyl_dom"/>
</dbReference>
<feature type="domain" description="Carrier" evidence="3">
    <location>
        <begin position="510"/>
        <end position="584"/>
    </location>
</feature>
<dbReference type="Gene3D" id="3.40.50.12780">
    <property type="entry name" value="N-terminal domain of ligase-like"/>
    <property type="match status" value="1"/>
</dbReference>
<evidence type="ECO:0000256" key="2">
    <source>
        <dbReference type="ARBA" id="ARBA00022553"/>
    </source>
</evidence>
<dbReference type="InterPro" id="IPR036736">
    <property type="entry name" value="ACP-like_sf"/>
</dbReference>
<keyword evidence="1" id="KW-0596">Phosphopantetheine</keyword>
<dbReference type="AlphaFoldDB" id="A0A839EZP1"/>
<dbReference type="Pfam" id="PF00501">
    <property type="entry name" value="AMP-binding"/>
    <property type="match status" value="1"/>
</dbReference>
<dbReference type="InterPro" id="IPR000873">
    <property type="entry name" value="AMP-dep_synth/lig_dom"/>
</dbReference>
<dbReference type="Proteomes" id="UP000550401">
    <property type="component" value="Unassembled WGS sequence"/>
</dbReference>
<dbReference type="Gene3D" id="3.30.300.30">
    <property type="match status" value="1"/>
</dbReference>
<gene>
    <name evidence="4" type="ORF">FHW12_001343</name>
</gene>
<dbReference type="Pfam" id="PF00550">
    <property type="entry name" value="PP-binding"/>
    <property type="match status" value="1"/>
</dbReference>
<accession>A0A839EZP1</accession>
<comment type="caution">
    <text evidence="4">The sequence shown here is derived from an EMBL/GenBank/DDBJ whole genome shotgun (WGS) entry which is preliminary data.</text>
</comment>
<dbReference type="NCBIfam" id="TIGR01733">
    <property type="entry name" value="AA-adenyl-dom"/>
    <property type="match status" value="1"/>
</dbReference>
<reference evidence="4 5" key="1">
    <citation type="submission" date="2020-07" db="EMBL/GenBank/DDBJ databases">
        <title>Genomic Encyclopedia of Type Strains, Phase IV (KMG-V): Genome sequencing to study the core and pangenomes of soil and plant-associated prokaryotes.</title>
        <authorList>
            <person name="Whitman W."/>
        </authorList>
    </citation>
    <scope>NUCLEOTIDE SEQUENCE [LARGE SCALE GENOMIC DNA]</scope>
    <source>
        <strain evidence="4 5">RH2WT43</strain>
    </source>
</reference>
<dbReference type="PANTHER" id="PTHR45527:SF1">
    <property type="entry name" value="FATTY ACID SYNTHASE"/>
    <property type="match status" value="1"/>
</dbReference>
<name>A0A839EZP1_9GAMM</name>
<dbReference type="EMBL" id="JACGXL010000002">
    <property type="protein sequence ID" value="MBA8887129.1"/>
    <property type="molecule type" value="Genomic_DNA"/>
</dbReference>
<evidence type="ECO:0000313" key="5">
    <source>
        <dbReference type="Proteomes" id="UP000550401"/>
    </source>
</evidence>
<organism evidence="4 5">
    <name type="scientific">Dokdonella fugitiva</name>
    <dbReference type="NCBI Taxonomy" id="328517"/>
    <lineage>
        <taxon>Bacteria</taxon>
        <taxon>Pseudomonadati</taxon>
        <taxon>Pseudomonadota</taxon>
        <taxon>Gammaproteobacteria</taxon>
        <taxon>Lysobacterales</taxon>
        <taxon>Rhodanobacteraceae</taxon>
        <taxon>Dokdonella</taxon>
    </lineage>
</organism>
<dbReference type="InterPro" id="IPR045851">
    <property type="entry name" value="AMP-bd_C_sf"/>
</dbReference>
<dbReference type="PROSITE" id="PS50075">
    <property type="entry name" value="CARRIER"/>
    <property type="match status" value="1"/>
</dbReference>
<keyword evidence="5" id="KW-1185">Reference proteome</keyword>
<dbReference type="RefSeq" id="WP_182530227.1">
    <property type="nucleotide sequence ID" value="NZ_JACGXL010000002.1"/>
</dbReference>
<dbReference type="SMART" id="SM00823">
    <property type="entry name" value="PKS_PP"/>
    <property type="match status" value="1"/>
</dbReference>
<dbReference type="InterPro" id="IPR025110">
    <property type="entry name" value="AMP-bd_C"/>
</dbReference>
<dbReference type="SUPFAM" id="SSF47336">
    <property type="entry name" value="ACP-like"/>
    <property type="match status" value="1"/>
</dbReference>
<evidence type="ECO:0000313" key="4">
    <source>
        <dbReference type="EMBL" id="MBA8887129.1"/>
    </source>
</evidence>
<dbReference type="GO" id="GO:0044550">
    <property type="term" value="P:secondary metabolite biosynthetic process"/>
    <property type="evidence" value="ECO:0007669"/>
    <property type="project" value="TreeGrafter"/>
</dbReference>
<dbReference type="PANTHER" id="PTHR45527">
    <property type="entry name" value="NONRIBOSOMAL PEPTIDE SYNTHETASE"/>
    <property type="match status" value="1"/>
</dbReference>
<dbReference type="PROSITE" id="PS00455">
    <property type="entry name" value="AMP_BINDING"/>
    <property type="match status" value="1"/>
</dbReference>
<sequence length="615" mass="64979">MNASVPLHAERRAASLLAPLLAHARHATPALRAGDVELDYPALLARAATHADALRAAGVVAGDVVALPAVRSAETIAAILACVARGAAYLPLDLDFPAARLAAMLDDARPRCLYGDADPRLPPGTVRVEPPRQAQAPPLRDDVAGELAYVLFTSGSTGRPKGVAMRSAAVAALIDWHRSHPRLGRAARTLQFAPLGFDVSFQEIFSTFAGGGCLVLPGEAERRDPYALLALLARERIERLFLPYVGLQALAEAVAAGGMLPHALHDVVTAGEQLRVTPAIRALFAALPEAVLHNHYGPTETHVVTAHELAGDPAAWPDLPPIGTPLPHVRVRVVDAALAPLADGAEGELLLGGDCLAAGYIRRPELTAERFVERDGERWYRSGDRARIGADGVLDCHGRLDDQLKIDGFRVEPAEIEAVLCRHPAVAEAIVVAADGAGGRRLVAHVVARDARIDAVALAADLQAHCAASLADYLVPRAVVTHAALPLTASGKIDRRALAGSPATVPLRWLDGESLQNQLLDLWKQLLGVDHLDVEANLFDHGARSLLVVRALTELRRHGHVLSVAQAYEHPTVAAQARALAVQPAPVADAAGERARGAAQRAAFARFGPRAGGVR</sequence>
<protein>
    <submittedName>
        <fullName evidence="4">Amino acid adenylation domain-containing protein</fullName>
    </submittedName>
</protein>
<proteinExistence type="predicted"/>
<dbReference type="InterPro" id="IPR042099">
    <property type="entry name" value="ANL_N_sf"/>
</dbReference>
<dbReference type="InterPro" id="IPR009081">
    <property type="entry name" value="PP-bd_ACP"/>
</dbReference>
<dbReference type="Pfam" id="PF13193">
    <property type="entry name" value="AMP-binding_C"/>
    <property type="match status" value="1"/>
</dbReference>
<keyword evidence="2" id="KW-0597">Phosphoprotein</keyword>
<evidence type="ECO:0000259" key="3">
    <source>
        <dbReference type="PROSITE" id="PS50075"/>
    </source>
</evidence>
<dbReference type="GO" id="GO:0005737">
    <property type="term" value="C:cytoplasm"/>
    <property type="evidence" value="ECO:0007669"/>
    <property type="project" value="TreeGrafter"/>
</dbReference>
<dbReference type="SUPFAM" id="SSF56801">
    <property type="entry name" value="Acetyl-CoA synthetase-like"/>
    <property type="match status" value="1"/>
</dbReference>